<accession>A0A2U1MMT2</accession>
<name>A0A2U1MMT2_ARTAN</name>
<dbReference type="AlphaFoldDB" id="A0A2U1MMT2"/>
<dbReference type="InterPro" id="IPR035979">
    <property type="entry name" value="RBD_domain_sf"/>
</dbReference>
<protein>
    <recommendedName>
        <fullName evidence="3">RRM domain-containing protein</fullName>
    </recommendedName>
</protein>
<evidence type="ECO:0000259" key="3">
    <source>
        <dbReference type="PROSITE" id="PS50102"/>
    </source>
</evidence>
<proteinExistence type="predicted"/>
<evidence type="ECO:0000256" key="1">
    <source>
        <dbReference type="PROSITE-ProRule" id="PRU00176"/>
    </source>
</evidence>
<dbReference type="CDD" id="cd00590">
    <property type="entry name" value="RRM_SF"/>
    <property type="match status" value="1"/>
</dbReference>
<feature type="compositionally biased region" description="Basic and acidic residues" evidence="2">
    <location>
        <begin position="281"/>
        <end position="310"/>
    </location>
</feature>
<dbReference type="Proteomes" id="UP000245207">
    <property type="component" value="Unassembled WGS sequence"/>
</dbReference>
<feature type="region of interest" description="Disordered" evidence="2">
    <location>
        <begin position="250"/>
        <end position="344"/>
    </location>
</feature>
<keyword evidence="5" id="KW-1185">Reference proteome</keyword>
<sequence length="397" mass="44928">MAGNNNSHGWTWVFGNNKKQHSKPIDNPFVKDVEKIATSYFVTNFPETLDAKNLWKEFQSHGRIVDAYIANKRSKIGKRFGFVRFLGVRNRDEFAKTLSNIWIGSYHLNEGFANVNIHYVGGLWVWIQFDNPKACEAFKANESLKNFWSSIRTVSPSFIIDERLIWIEINGLPLCAWGSNALKKVTIVIHGKIFNVHVKEVGSWSTSITNDFECSEAEDKIGEEESHSSNEEENSIEALDDFIEHEAEQKPKSCFTKEVNHEEKDSESDASGDKPPGFETVIKEEDLPPMIPKKEDPIVNSKEEELKEGDSDASVPPGFENIFKGGNSRSNSSSRSKGNKCSTSFGKYKFKDRKGFSFIDEMNRMIEVGDALGYDVKGCKRSLRKMINEIGVSLVDK</sequence>
<dbReference type="EMBL" id="PKPP01004847">
    <property type="protein sequence ID" value="PWA62537.1"/>
    <property type="molecule type" value="Genomic_DNA"/>
</dbReference>
<dbReference type="GO" id="GO:0003723">
    <property type="term" value="F:RNA binding"/>
    <property type="evidence" value="ECO:0007669"/>
    <property type="project" value="UniProtKB-UniRule"/>
</dbReference>
<feature type="compositionally biased region" description="Low complexity" evidence="2">
    <location>
        <begin position="324"/>
        <end position="340"/>
    </location>
</feature>
<comment type="caution">
    <text evidence="4">The sequence shown here is derived from an EMBL/GenBank/DDBJ whole genome shotgun (WGS) entry which is preliminary data.</text>
</comment>
<evidence type="ECO:0000256" key="2">
    <source>
        <dbReference type="SAM" id="MobiDB-lite"/>
    </source>
</evidence>
<organism evidence="4 5">
    <name type="scientific">Artemisia annua</name>
    <name type="common">Sweet wormwood</name>
    <dbReference type="NCBI Taxonomy" id="35608"/>
    <lineage>
        <taxon>Eukaryota</taxon>
        <taxon>Viridiplantae</taxon>
        <taxon>Streptophyta</taxon>
        <taxon>Embryophyta</taxon>
        <taxon>Tracheophyta</taxon>
        <taxon>Spermatophyta</taxon>
        <taxon>Magnoliopsida</taxon>
        <taxon>eudicotyledons</taxon>
        <taxon>Gunneridae</taxon>
        <taxon>Pentapetalae</taxon>
        <taxon>asterids</taxon>
        <taxon>campanulids</taxon>
        <taxon>Asterales</taxon>
        <taxon>Asteraceae</taxon>
        <taxon>Asteroideae</taxon>
        <taxon>Anthemideae</taxon>
        <taxon>Artemisiinae</taxon>
        <taxon>Artemisia</taxon>
    </lineage>
</organism>
<reference evidence="4 5" key="1">
    <citation type="journal article" date="2018" name="Mol. Plant">
        <title>The genome of Artemisia annua provides insight into the evolution of Asteraceae family and artemisinin biosynthesis.</title>
        <authorList>
            <person name="Shen Q."/>
            <person name="Zhang L."/>
            <person name="Liao Z."/>
            <person name="Wang S."/>
            <person name="Yan T."/>
            <person name="Shi P."/>
            <person name="Liu M."/>
            <person name="Fu X."/>
            <person name="Pan Q."/>
            <person name="Wang Y."/>
            <person name="Lv Z."/>
            <person name="Lu X."/>
            <person name="Zhang F."/>
            <person name="Jiang W."/>
            <person name="Ma Y."/>
            <person name="Chen M."/>
            <person name="Hao X."/>
            <person name="Li L."/>
            <person name="Tang Y."/>
            <person name="Lv G."/>
            <person name="Zhou Y."/>
            <person name="Sun X."/>
            <person name="Brodelius P.E."/>
            <person name="Rose J.K.C."/>
            <person name="Tang K."/>
        </authorList>
    </citation>
    <scope>NUCLEOTIDE SEQUENCE [LARGE SCALE GENOMIC DNA]</scope>
    <source>
        <strain evidence="5">cv. Huhao1</strain>
        <tissue evidence="4">Leaf</tissue>
    </source>
</reference>
<keyword evidence="1" id="KW-0694">RNA-binding</keyword>
<evidence type="ECO:0000313" key="5">
    <source>
        <dbReference type="Proteomes" id="UP000245207"/>
    </source>
</evidence>
<evidence type="ECO:0000313" key="4">
    <source>
        <dbReference type="EMBL" id="PWA62537.1"/>
    </source>
</evidence>
<gene>
    <name evidence="4" type="ORF">CTI12_AA363060</name>
</gene>
<dbReference type="Gene3D" id="3.30.70.330">
    <property type="match status" value="1"/>
</dbReference>
<dbReference type="PROSITE" id="PS50102">
    <property type="entry name" value="RRM"/>
    <property type="match status" value="1"/>
</dbReference>
<dbReference type="Pfam" id="PF00076">
    <property type="entry name" value="RRM_1"/>
    <property type="match status" value="1"/>
</dbReference>
<dbReference type="STRING" id="35608.A0A2U1MMT2"/>
<feature type="domain" description="RRM" evidence="3">
    <location>
        <begin position="38"/>
        <end position="115"/>
    </location>
</feature>
<dbReference type="InterPro" id="IPR012677">
    <property type="entry name" value="Nucleotide-bd_a/b_plait_sf"/>
</dbReference>
<dbReference type="SUPFAM" id="SSF54928">
    <property type="entry name" value="RNA-binding domain, RBD"/>
    <property type="match status" value="1"/>
</dbReference>
<dbReference type="InterPro" id="IPR000504">
    <property type="entry name" value="RRM_dom"/>
</dbReference>